<dbReference type="Proteomes" id="UP000612585">
    <property type="component" value="Unassembled WGS sequence"/>
</dbReference>
<dbReference type="Gene3D" id="3.60.15.10">
    <property type="entry name" value="Ribonuclease Z/Hydroxyacylglutathione hydrolase-like"/>
    <property type="match status" value="1"/>
</dbReference>
<name>A0A8J4E2T6_9ACTN</name>
<dbReference type="PANTHER" id="PTHR23131:SF0">
    <property type="entry name" value="ENDORIBONUCLEASE LACTB2"/>
    <property type="match status" value="1"/>
</dbReference>
<gene>
    <name evidence="2" type="ORF">Vau01_068370</name>
</gene>
<proteinExistence type="predicted"/>
<dbReference type="InterPro" id="IPR050662">
    <property type="entry name" value="Sec-metab_biosynth-thioest"/>
</dbReference>
<keyword evidence="3" id="KW-1185">Reference proteome</keyword>
<protein>
    <submittedName>
        <fullName evidence="2">MBL fold metallo-hydrolase</fullName>
    </submittedName>
</protein>
<dbReference type="AlphaFoldDB" id="A0A8J4E2T6"/>
<evidence type="ECO:0000259" key="1">
    <source>
        <dbReference type="SMART" id="SM00849"/>
    </source>
</evidence>
<accession>A0A8J4E2T6</accession>
<evidence type="ECO:0000313" key="3">
    <source>
        <dbReference type="Proteomes" id="UP000612585"/>
    </source>
</evidence>
<feature type="domain" description="Metallo-beta-lactamase" evidence="1">
    <location>
        <begin position="45"/>
        <end position="206"/>
    </location>
</feature>
<dbReference type="EMBL" id="BOPG01000045">
    <property type="protein sequence ID" value="GIJ59321.1"/>
    <property type="molecule type" value="Genomic_DNA"/>
</dbReference>
<dbReference type="Pfam" id="PF00753">
    <property type="entry name" value="Lactamase_B"/>
    <property type="match status" value="1"/>
</dbReference>
<dbReference type="InterPro" id="IPR036866">
    <property type="entry name" value="RibonucZ/Hydroxyglut_hydro"/>
</dbReference>
<dbReference type="SMART" id="SM00849">
    <property type="entry name" value="Lactamase_B"/>
    <property type="match status" value="1"/>
</dbReference>
<dbReference type="SUPFAM" id="SSF56281">
    <property type="entry name" value="Metallo-hydrolase/oxidoreductase"/>
    <property type="match status" value="1"/>
</dbReference>
<dbReference type="Pfam" id="PF17778">
    <property type="entry name" value="WHD_BLACT"/>
    <property type="match status" value="1"/>
</dbReference>
<dbReference type="PANTHER" id="PTHR23131">
    <property type="entry name" value="ENDORIBONUCLEASE LACTB2"/>
    <property type="match status" value="1"/>
</dbReference>
<dbReference type="InterPro" id="IPR036388">
    <property type="entry name" value="WH-like_DNA-bd_sf"/>
</dbReference>
<organism evidence="2 3">
    <name type="scientific">Virgisporangium aurantiacum</name>
    <dbReference type="NCBI Taxonomy" id="175570"/>
    <lineage>
        <taxon>Bacteria</taxon>
        <taxon>Bacillati</taxon>
        <taxon>Actinomycetota</taxon>
        <taxon>Actinomycetes</taxon>
        <taxon>Micromonosporales</taxon>
        <taxon>Micromonosporaceae</taxon>
        <taxon>Virgisporangium</taxon>
    </lineage>
</organism>
<comment type="caution">
    <text evidence="2">The sequence shown here is derived from an EMBL/GenBank/DDBJ whole genome shotgun (WGS) entry which is preliminary data.</text>
</comment>
<sequence>MSEPVDPRLSWPAVPDIGAMPREARLDDLVTRVLAPNPSRMALDGTNTYLLGRPGSGAVALVDPGPPDPGHLARVRAAMAALDASCDLILVTHHHIDHAEAALPWAAELGATVAAGSSTVAGPDGRVLRDGETVTVGGLRVGVVATPGHCADHLAFRLETGAVLVGDHILGRGTSVVTFPEGDLLAYLDSLRRVHDLGPSVLYPGHGPEMREDPTAVVDFYLAHRRYREGQILAALSAGPATPAQLVAVIYATVDRALWPFAEQSTRAALRKLAADGTVELAADDTARLTP</sequence>
<dbReference type="CDD" id="cd16278">
    <property type="entry name" value="metallo-hydrolase-like_MBL-fold"/>
    <property type="match status" value="1"/>
</dbReference>
<dbReference type="RefSeq" id="WP_204001249.1">
    <property type="nucleotide sequence ID" value="NZ_BOPG01000045.1"/>
</dbReference>
<dbReference type="InterPro" id="IPR041516">
    <property type="entry name" value="LACTB2_WH"/>
</dbReference>
<reference evidence="2" key="1">
    <citation type="submission" date="2021-01" db="EMBL/GenBank/DDBJ databases">
        <title>Whole genome shotgun sequence of Virgisporangium aurantiacum NBRC 16421.</title>
        <authorList>
            <person name="Komaki H."/>
            <person name="Tamura T."/>
        </authorList>
    </citation>
    <scope>NUCLEOTIDE SEQUENCE</scope>
    <source>
        <strain evidence="2">NBRC 16421</strain>
    </source>
</reference>
<evidence type="ECO:0000313" key="2">
    <source>
        <dbReference type="EMBL" id="GIJ59321.1"/>
    </source>
</evidence>
<dbReference type="InterPro" id="IPR001279">
    <property type="entry name" value="Metallo-B-lactamas"/>
</dbReference>
<dbReference type="Gene3D" id="1.10.10.10">
    <property type="entry name" value="Winged helix-like DNA-binding domain superfamily/Winged helix DNA-binding domain"/>
    <property type="match status" value="1"/>
</dbReference>